<dbReference type="STRING" id="1129794.C427_0633"/>
<dbReference type="AlphaFoldDB" id="M4RJI5"/>
<dbReference type="PATRIC" id="fig|1129794.4.peg.628"/>
<proteinExistence type="predicted"/>
<dbReference type="EMBL" id="CP003837">
    <property type="protein sequence ID" value="AGH42743.1"/>
    <property type="molecule type" value="Genomic_DNA"/>
</dbReference>
<gene>
    <name evidence="1" type="ORF">C427_0633</name>
</gene>
<evidence type="ECO:0000313" key="1">
    <source>
        <dbReference type="EMBL" id="AGH42743.1"/>
    </source>
</evidence>
<dbReference type="HOGENOM" id="CLU_3346911_0_0_6"/>
<protein>
    <submittedName>
        <fullName evidence="1">Uncharacterized protein</fullName>
    </submittedName>
</protein>
<dbReference type="Proteomes" id="UP000011864">
    <property type="component" value="Chromosome"/>
</dbReference>
<organism evidence="1 2">
    <name type="scientific">Paraglaciecola psychrophila 170</name>
    <dbReference type="NCBI Taxonomy" id="1129794"/>
    <lineage>
        <taxon>Bacteria</taxon>
        <taxon>Pseudomonadati</taxon>
        <taxon>Pseudomonadota</taxon>
        <taxon>Gammaproteobacteria</taxon>
        <taxon>Alteromonadales</taxon>
        <taxon>Alteromonadaceae</taxon>
        <taxon>Paraglaciecola</taxon>
    </lineage>
</organism>
<dbReference type="KEGG" id="gps:C427_0633"/>
<keyword evidence="2" id="KW-1185">Reference proteome</keyword>
<accession>M4RJI5</accession>
<name>M4RJI5_9ALTE</name>
<reference evidence="1 2" key="1">
    <citation type="journal article" date="2013" name="Genome Announc.">
        <title>Complete Genome Sequence of Glaciecola psychrophila Strain 170T.</title>
        <authorList>
            <person name="Yin J."/>
            <person name="Chen J."/>
            <person name="Liu G."/>
            <person name="Yu Y."/>
            <person name="Song L."/>
            <person name="Wang X."/>
            <person name="Qu X."/>
        </authorList>
    </citation>
    <scope>NUCLEOTIDE SEQUENCE [LARGE SCALE GENOMIC DNA]</scope>
    <source>
        <strain evidence="1 2">170</strain>
    </source>
</reference>
<sequence length="37" mass="4114">MVLLVSYKINQVLACTVGTNKQRHTDAQKARASALKR</sequence>
<evidence type="ECO:0000313" key="2">
    <source>
        <dbReference type="Proteomes" id="UP000011864"/>
    </source>
</evidence>